<evidence type="ECO:0000256" key="14">
    <source>
        <dbReference type="ARBA" id="ARBA00049512"/>
    </source>
</evidence>
<dbReference type="InterPro" id="IPR035973">
    <property type="entry name" value="Cyt_c_oxidase_su3-like_sf"/>
</dbReference>
<comment type="caution">
    <text evidence="19">The sequence shown here is derived from an EMBL/GenBank/DDBJ whole genome shotgun (WGS) entry which is preliminary data.</text>
</comment>
<protein>
    <recommendedName>
        <fullName evidence="16">Cytochrome c oxidase subunit 3</fullName>
    </recommendedName>
</protein>
<dbReference type="SUPFAM" id="SSF81452">
    <property type="entry name" value="Cytochrome c oxidase subunit III-like"/>
    <property type="match status" value="1"/>
</dbReference>
<gene>
    <name evidence="19" type="ORF">EI555_007690</name>
</gene>
<dbReference type="Gene3D" id="1.20.120.80">
    <property type="entry name" value="Cytochrome c oxidase, subunit III, four-helix bundle"/>
    <property type="match status" value="1"/>
</dbReference>
<evidence type="ECO:0000256" key="10">
    <source>
        <dbReference type="ARBA" id="ARBA00023128"/>
    </source>
</evidence>
<evidence type="ECO:0000256" key="17">
    <source>
        <dbReference type="SAM" id="Phobius"/>
    </source>
</evidence>
<evidence type="ECO:0000256" key="3">
    <source>
        <dbReference type="ARBA" id="ARBA00022448"/>
    </source>
</evidence>
<dbReference type="GO" id="GO:0022904">
    <property type="term" value="P:respiratory electron transport chain"/>
    <property type="evidence" value="ECO:0007669"/>
    <property type="project" value="InterPro"/>
</dbReference>
<dbReference type="GO" id="GO:0045259">
    <property type="term" value="C:proton-transporting ATP synthase complex"/>
    <property type="evidence" value="ECO:0007669"/>
    <property type="project" value="UniProtKB-KW"/>
</dbReference>
<reference evidence="20" key="1">
    <citation type="journal article" date="2019" name="IScience">
        <title>Narwhal Genome Reveals Long-Term Low Genetic Diversity despite Current Large Abundance Size.</title>
        <authorList>
            <person name="Westbury M.V."/>
            <person name="Petersen B."/>
            <person name="Garde E."/>
            <person name="Heide-Jorgensen M.P."/>
            <person name="Lorenzen E.D."/>
        </authorList>
    </citation>
    <scope>NUCLEOTIDE SEQUENCE [LARGE SCALE GENOMIC DNA]</scope>
</reference>
<dbReference type="PRINTS" id="PR00123">
    <property type="entry name" value="ATPASEA"/>
</dbReference>
<comment type="similarity">
    <text evidence="2">Belongs to the ATPase A chain family.</text>
</comment>
<feature type="domain" description="Heme-copper oxidase subunit III family profile" evidence="18">
    <location>
        <begin position="88"/>
        <end position="259"/>
    </location>
</feature>
<keyword evidence="7" id="KW-0999">Mitochondrion inner membrane</keyword>
<keyword evidence="12" id="KW-0066">ATP synthesis</keyword>
<keyword evidence="5 16" id="KW-0812">Transmembrane</keyword>
<keyword evidence="11 17" id="KW-0472">Membrane</keyword>
<dbReference type="GO" id="GO:0004129">
    <property type="term" value="F:cytochrome-c oxidase activity"/>
    <property type="evidence" value="ECO:0007669"/>
    <property type="project" value="UniProtKB-EC"/>
</dbReference>
<keyword evidence="10 16" id="KW-0496">Mitochondrion</keyword>
<evidence type="ECO:0000313" key="19">
    <source>
        <dbReference type="EMBL" id="TKC51099.1"/>
    </source>
</evidence>
<accession>A0A4U1FLV5</accession>
<evidence type="ECO:0000313" key="20">
    <source>
        <dbReference type="Proteomes" id="UP000308365"/>
    </source>
</evidence>
<evidence type="ECO:0000256" key="5">
    <source>
        <dbReference type="ARBA" id="ARBA00022692"/>
    </source>
</evidence>
<comment type="similarity">
    <text evidence="16">Belongs to the cytochrome c oxidase subunit 3 family.</text>
</comment>
<comment type="subunit">
    <text evidence="15">Component of the ATP synthase complex composed at least of ATP5F1A/subunit alpha, ATP5F1B/subunit beta, ATP5MC1/subunit c (homooctomer), MT-ATP6/subunit a, MT-ATP8/subunit 8, ATP5ME/subunit e, ATP5MF/subunit f, ATP5MG/subunit g, ATP5MK/subunit k, ATP5MJ/subunit j, ATP5F1C/subunit gamma, ATP5F1D/subunit delta, ATP5F1E/subunit epsilon, ATP5PF/subunit F6, ATP5PB/subunit b, ATP5PD/subunit d, ATP5PO/subunit OSCP. ATP synthase complex consists of a soluble F(1) head domain (subunits alpha(3) and beta(3)) - the catalytic core - and a membrane F(0) domain - the membrane proton channel (subunits c, a, 8, e, f, g, k and j). These two domains are linked by a central stalk (subunits gamma, delta, and epsilon) rotating inside the F1 region and a stationary peripheral stalk (subunits F6, b, d, and OSCP). Interacts with DNAJC30; interaction is direct.</text>
</comment>
<evidence type="ECO:0000256" key="9">
    <source>
        <dbReference type="ARBA" id="ARBA00023065"/>
    </source>
</evidence>
<evidence type="ECO:0000256" key="1">
    <source>
        <dbReference type="ARBA" id="ARBA00004448"/>
    </source>
</evidence>
<keyword evidence="4" id="KW-0138">CF(0)</keyword>
<name>A0A4U1FLV5_MONMO</name>
<comment type="catalytic activity">
    <reaction evidence="13">
        <text>H(+)(in) = H(+)(out)</text>
        <dbReference type="Rhea" id="RHEA:34979"/>
        <dbReference type="ChEBI" id="CHEBI:15378"/>
    </reaction>
</comment>
<dbReference type="GO" id="GO:0015986">
    <property type="term" value="P:proton motive force-driven ATP synthesis"/>
    <property type="evidence" value="ECO:0007669"/>
    <property type="project" value="InterPro"/>
</dbReference>
<dbReference type="SUPFAM" id="SSF81336">
    <property type="entry name" value="F1F0 ATP synthase subunit A"/>
    <property type="match status" value="1"/>
</dbReference>
<dbReference type="Pfam" id="PF00510">
    <property type="entry name" value="COX3"/>
    <property type="match status" value="1"/>
</dbReference>
<evidence type="ECO:0000256" key="11">
    <source>
        <dbReference type="ARBA" id="ARBA00023136"/>
    </source>
</evidence>
<dbReference type="InterPro" id="IPR000568">
    <property type="entry name" value="ATP_synth_F0_asu"/>
</dbReference>
<comment type="catalytic activity">
    <reaction evidence="14">
        <text>4 Fe(II)-[cytochrome c] + O2 + 8 H(+)(in) = 4 Fe(III)-[cytochrome c] + 2 H2O + 4 H(+)(out)</text>
        <dbReference type="Rhea" id="RHEA:11436"/>
        <dbReference type="Rhea" id="RHEA-COMP:10350"/>
        <dbReference type="Rhea" id="RHEA-COMP:14399"/>
        <dbReference type="ChEBI" id="CHEBI:15377"/>
        <dbReference type="ChEBI" id="CHEBI:15378"/>
        <dbReference type="ChEBI" id="CHEBI:15379"/>
        <dbReference type="ChEBI" id="CHEBI:29033"/>
        <dbReference type="ChEBI" id="CHEBI:29034"/>
        <dbReference type="EC" id="7.1.1.9"/>
    </reaction>
    <physiologicalReaction direction="left-to-right" evidence="14">
        <dbReference type="Rhea" id="RHEA:11437"/>
    </physiologicalReaction>
</comment>
<evidence type="ECO:0000256" key="6">
    <source>
        <dbReference type="ARBA" id="ARBA00022781"/>
    </source>
</evidence>
<dbReference type="AlphaFoldDB" id="A0A4U1FLV5"/>
<sequence length="259" mass="29029">TDLNTNTSITHSIYWVNKFTKTPTTFIYTHHTTLNAFRSSNPSMSRNCNDWFFPQNKSILGLFSTTRTPVPLIPVLVIFETMSLFSQPIALAIRLTASIRAGALPALLITSGLVIGFQFNSVLLLAPGLLILNITADADHPRHLPSKPTRRTTSQHLSPISLRGTHHLSLPQPHRRKPNTYAPSPFYDNCVACLLHTSTSLRIVRNVFYNLDGVYGSTFFMATGFHGRHGMIDSTFLIVCFLHQLKFHFTSNHHLDFAA</sequence>
<dbReference type="PROSITE" id="PS50253">
    <property type="entry name" value="COX3"/>
    <property type="match status" value="1"/>
</dbReference>
<keyword evidence="6" id="KW-0375">Hydrogen ion transport</keyword>
<organism evidence="19 20">
    <name type="scientific">Monodon monoceros</name>
    <name type="common">Narwhal</name>
    <name type="synonym">Ceratodon monodon</name>
    <dbReference type="NCBI Taxonomy" id="40151"/>
    <lineage>
        <taxon>Eukaryota</taxon>
        <taxon>Metazoa</taxon>
        <taxon>Chordata</taxon>
        <taxon>Craniata</taxon>
        <taxon>Vertebrata</taxon>
        <taxon>Euteleostomi</taxon>
        <taxon>Mammalia</taxon>
        <taxon>Eutheria</taxon>
        <taxon>Laurasiatheria</taxon>
        <taxon>Artiodactyla</taxon>
        <taxon>Whippomorpha</taxon>
        <taxon>Cetacea</taxon>
        <taxon>Odontoceti</taxon>
        <taxon>Monodontidae</taxon>
        <taxon>Monodon</taxon>
    </lineage>
</organism>
<dbReference type="Gene3D" id="1.20.120.220">
    <property type="entry name" value="ATP synthase, F0 complex, subunit A"/>
    <property type="match status" value="1"/>
</dbReference>
<evidence type="ECO:0000256" key="16">
    <source>
        <dbReference type="RuleBase" id="RU003375"/>
    </source>
</evidence>
<proteinExistence type="inferred from homology"/>
<keyword evidence="3" id="KW-0813">Transport</keyword>
<dbReference type="InterPro" id="IPR000298">
    <property type="entry name" value="Cyt_c_oxidase-like_su3"/>
</dbReference>
<keyword evidence="8 17" id="KW-1133">Transmembrane helix</keyword>
<evidence type="ECO:0000256" key="4">
    <source>
        <dbReference type="ARBA" id="ARBA00022547"/>
    </source>
</evidence>
<evidence type="ECO:0000256" key="7">
    <source>
        <dbReference type="ARBA" id="ARBA00022792"/>
    </source>
</evidence>
<evidence type="ECO:0000259" key="18">
    <source>
        <dbReference type="PROSITE" id="PS50253"/>
    </source>
</evidence>
<feature type="non-terminal residue" evidence="19">
    <location>
        <position position="1"/>
    </location>
</feature>
<comment type="function">
    <text evidence="16">Component of the cytochrome c oxidase, the last enzyme in the mitochondrial electron transport chain which drives oxidative phosphorylation. The respiratory chain contains 3 multisubunit complexes succinate dehydrogenase (complex II, CII), ubiquinol-cytochrome c oxidoreductase (cytochrome b-c1 complex, complex III, CIII) and cytochrome c oxidase (complex IV, CIV), that cooperate to transfer electrons derived from NADH and succinate to molecular oxygen, creating an electrochemical gradient over the inner membrane that drives transmembrane transport and the ATP synthase. Cytochrome c oxidase is the component of the respiratory chain that catalyzes the reduction of oxygen to water. Electrons originating from reduced cytochrome c in the intermembrane space (IMS) are transferred via the dinuclear copper A center (CU(A)) of subunit 2 and heme A of subunit 1 to the active site in subunit 1, a binuclear center (BNC) formed by heme A3 and copper B (CU(B)). The BNC reduces molecular oxygen to 2 water molecules using 4 electrons from cytochrome c in the IMS and 4 protons from the mitochondrial matrix.</text>
</comment>
<dbReference type="InterPro" id="IPR035908">
    <property type="entry name" value="F0_ATP_A_sf"/>
</dbReference>
<dbReference type="InterPro" id="IPR013833">
    <property type="entry name" value="Cyt_c_oxidase_su3_a-hlx"/>
</dbReference>
<evidence type="ECO:0000256" key="2">
    <source>
        <dbReference type="ARBA" id="ARBA00006810"/>
    </source>
</evidence>
<feature type="transmembrane region" description="Helical" evidence="17">
    <location>
        <begin position="105"/>
        <end position="132"/>
    </location>
</feature>
<comment type="subcellular location">
    <subcellularLocation>
        <location evidence="1">Mitochondrion inner membrane</location>
        <topology evidence="1">Multi-pass membrane protein</topology>
    </subcellularLocation>
</comment>
<dbReference type="Proteomes" id="UP000308365">
    <property type="component" value="Unassembled WGS sequence"/>
</dbReference>
<evidence type="ECO:0000256" key="13">
    <source>
        <dbReference type="ARBA" id="ARBA00024169"/>
    </source>
</evidence>
<evidence type="ECO:0000256" key="12">
    <source>
        <dbReference type="ARBA" id="ARBA00023310"/>
    </source>
</evidence>
<dbReference type="GO" id="GO:0005743">
    <property type="term" value="C:mitochondrial inner membrane"/>
    <property type="evidence" value="ECO:0007669"/>
    <property type="project" value="UniProtKB-SubCell"/>
</dbReference>
<evidence type="ECO:0000256" key="15">
    <source>
        <dbReference type="ARBA" id="ARBA00063051"/>
    </source>
</evidence>
<keyword evidence="9" id="KW-0406">Ion transport</keyword>
<evidence type="ECO:0000256" key="8">
    <source>
        <dbReference type="ARBA" id="ARBA00022989"/>
    </source>
</evidence>
<dbReference type="EMBL" id="RWIC01000060">
    <property type="protein sequence ID" value="TKC51099.1"/>
    <property type="molecule type" value="Genomic_DNA"/>
</dbReference>
<dbReference type="Pfam" id="PF00119">
    <property type="entry name" value="ATP-synt_A"/>
    <property type="match status" value="1"/>
</dbReference>